<name>B4GDY3_DROPE</name>
<reference evidence="3 4" key="1">
    <citation type="journal article" date="2007" name="Nature">
        <title>Evolution of genes and genomes on the Drosophila phylogeny.</title>
        <authorList>
            <consortium name="Drosophila 12 Genomes Consortium"/>
            <person name="Clark A.G."/>
            <person name="Eisen M.B."/>
            <person name="Smith D.R."/>
            <person name="Bergman C.M."/>
            <person name="Oliver B."/>
            <person name="Markow T.A."/>
            <person name="Kaufman T.C."/>
            <person name="Kellis M."/>
            <person name="Gelbart W."/>
            <person name="Iyer V.N."/>
            <person name="Pollard D.A."/>
            <person name="Sackton T.B."/>
            <person name="Larracuente A.M."/>
            <person name="Singh N.D."/>
            <person name="Abad J.P."/>
            <person name="Abt D.N."/>
            <person name="Adryan B."/>
            <person name="Aguade M."/>
            <person name="Akashi H."/>
            <person name="Anderson W.W."/>
            <person name="Aquadro C.F."/>
            <person name="Ardell D.H."/>
            <person name="Arguello R."/>
            <person name="Artieri C.G."/>
            <person name="Barbash D.A."/>
            <person name="Barker D."/>
            <person name="Barsanti P."/>
            <person name="Batterham P."/>
            <person name="Batzoglou S."/>
            <person name="Begun D."/>
            <person name="Bhutkar A."/>
            <person name="Blanco E."/>
            <person name="Bosak S.A."/>
            <person name="Bradley R.K."/>
            <person name="Brand A.D."/>
            <person name="Brent M.R."/>
            <person name="Brooks A.N."/>
            <person name="Brown R.H."/>
            <person name="Butlin R.K."/>
            <person name="Caggese C."/>
            <person name="Calvi B.R."/>
            <person name="Bernardo de Carvalho A."/>
            <person name="Caspi A."/>
            <person name="Castrezana S."/>
            <person name="Celniker S.E."/>
            <person name="Chang J.L."/>
            <person name="Chapple C."/>
            <person name="Chatterji S."/>
            <person name="Chinwalla A."/>
            <person name="Civetta A."/>
            <person name="Clifton S.W."/>
            <person name="Comeron J.M."/>
            <person name="Costello J.C."/>
            <person name="Coyne J.A."/>
            <person name="Daub J."/>
            <person name="David R.G."/>
            <person name="Delcher A.L."/>
            <person name="Delehaunty K."/>
            <person name="Do C.B."/>
            <person name="Ebling H."/>
            <person name="Edwards K."/>
            <person name="Eickbush T."/>
            <person name="Evans J.D."/>
            <person name="Filipski A."/>
            <person name="Findeiss S."/>
            <person name="Freyhult E."/>
            <person name="Fulton L."/>
            <person name="Fulton R."/>
            <person name="Garcia A.C."/>
            <person name="Gardiner A."/>
            <person name="Garfield D.A."/>
            <person name="Garvin B.E."/>
            <person name="Gibson G."/>
            <person name="Gilbert D."/>
            <person name="Gnerre S."/>
            <person name="Godfrey J."/>
            <person name="Good R."/>
            <person name="Gotea V."/>
            <person name="Gravely B."/>
            <person name="Greenberg A.J."/>
            <person name="Griffiths-Jones S."/>
            <person name="Gross S."/>
            <person name="Guigo R."/>
            <person name="Gustafson E.A."/>
            <person name="Haerty W."/>
            <person name="Hahn M.W."/>
            <person name="Halligan D.L."/>
            <person name="Halpern A.L."/>
            <person name="Halter G.M."/>
            <person name="Han M.V."/>
            <person name="Heger A."/>
            <person name="Hillier L."/>
            <person name="Hinrichs A.S."/>
            <person name="Holmes I."/>
            <person name="Hoskins R.A."/>
            <person name="Hubisz M.J."/>
            <person name="Hultmark D."/>
            <person name="Huntley M.A."/>
            <person name="Jaffe D.B."/>
            <person name="Jagadeeshan S."/>
            <person name="Jeck W.R."/>
            <person name="Johnson J."/>
            <person name="Jones C.D."/>
            <person name="Jordan W.C."/>
            <person name="Karpen G.H."/>
            <person name="Kataoka E."/>
            <person name="Keightley P.D."/>
            <person name="Kheradpour P."/>
            <person name="Kirkness E.F."/>
            <person name="Koerich L.B."/>
            <person name="Kristiansen K."/>
            <person name="Kudrna D."/>
            <person name="Kulathinal R.J."/>
            <person name="Kumar S."/>
            <person name="Kwok R."/>
            <person name="Lander E."/>
            <person name="Langley C.H."/>
            <person name="Lapoint R."/>
            <person name="Lazzaro B.P."/>
            <person name="Lee S.J."/>
            <person name="Levesque L."/>
            <person name="Li R."/>
            <person name="Lin C.F."/>
            <person name="Lin M.F."/>
            <person name="Lindblad-Toh K."/>
            <person name="Llopart A."/>
            <person name="Long M."/>
            <person name="Low L."/>
            <person name="Lozovsky E."/>
            <person name="Lu J."/>
            <person name="Luo M."/>
            <person name="Machado C.A."/>
            <person name="Makalowski W."/>
            <person name="Marzo M."/>
            <person name="Matsuda M."/>
            <person name="Matzkin L."/>
            <person name="McAllister B."/>
            <person name="McBride C.S."/>
            <person name="McKernan B."/>
            <person name="McKernan K."/>
            <person name="Mendez-Lago M."/>
            <person name="Minx P."/>
            <person name="Mollenhauer M.U."/>
            <person name="Montooth K."/>
            <person name="Mount S.M."/>
            <person name="Mu X."/>
            <person name="Myers E."/>
            <person name="Negre B."/>
            <person name="Newfeld S."/>
            <person name="Nielsen R."/>
            <person name="Noor M.A."/>
            <person name="O'Grady P."/>
            <person name="Pachter L."/>
            <person name="Papaceit M."/>
            <person name="Parisi M.J."/>
            <person name="Parisi M."/>
            <person name="Parts L."/>
            <person name="Pedersen J.S."/>
            <person name="Pesole G."/>
            <person name="Phillippy A.M."/>
            <person name="Ponting C.P."/>
            <person name="Pop M."/>
            <person name="Porcelli D."/>
            <person name="Powell J.R."/>
            <person name="Prohaska S."/>
            <person name="Pruitt K."/>
            <person name="Puig M."/>
            <person name="Quesneville H."/>
            <person name="Ram K.R."/>
            <person name="Rand D."/>
            <person name="Rasmussen M.D."/>
            <person name="Reed L.K."/>
            <person name="Reenan R."/>
            <person name="Reily A."/>
            <person name="Remington K.A."/>
            <person name="Rieger T.T."/>
            <person name="Ritchie M.G."/>
            <person name="Robin C."/>
            <person name="Rogers Y.H."/>
            <person name="Rohde C."/>
            <person name="Rozas J."/>
            <person name="Rubenfield M.J."/>
            <person name="Ruiz A."/>
            <person name="Russo S."/>
            <person name="Salzberg S.L."/>
            <person name="Sanchez-Gracia A."/>
            <person name="Saranga D.J."/>
            <person name="Sato H."/>
            <person name="Schaeffer S.W."/>
            <person name="Schatz M.C."/>
            <person name="Schlenke T."/>
            <person name="Schwartz R."/>
            <person name="Segarra C."/>
            <person name="Singh R.S."/>
            <person name="Sirot L."/>
            <person name="Sirota M."/>
            <person name="Sisneros N.B."/>
            <person name="Smith C.D."/>
            <person name="Smith T.F."/>
            <person name="Spieth J."/>
            <person name="Stage D.E."/>
            <person name="Stark A."/>
            <person name="Stephan W."/>
            <person name="Strausberg R.L."/>
            <person name="Strempel S."/>
            <person name="Sturgill D."/>
            <person name="Sutton G."/>
            <person name="Sutton G.G."/>
            <person name="Tao W."/>
            <person name="Teichmann S."/>
            <person name="Tobari Y.N."/>
            <person name="Tomimura Y."/>
            <person name="Tsolas J.M."/>
            <person name="Valente V.L."/>
            <person name="Venter E."/>
            <person name="Venter J.C."/>
            <person name="Vicario S."/>
            <person name="Vieira F.G."/>
            <person name="Vilella A.J."/>
            <person name="Villasante A."/>
            <person name="Walenz B."/>
            <person name="Wang J."/>
            <person name="Wasserman M."/>
            <person name="Watts T."/>
            <person name="Wilson D."/>
            <person name="Wilson R.K."/>
            <person name="Wing R.A."/>
            <person name="Wolfner M.F."/>
            <person name="Wong A."/>
            <person name="Wong G.K."/>
            <person name="Wu C.I."/>
            <person name="Wu G."/>
            <person name="Yamamoto D."/>
            <person name="Yang H.P."/>
            <person name="Yang S.P."/>
            <person name="Yorke J.A."/>
            <person name="Yoshida K."/>
            <person name="Zdobnov E."/>
            <person name="Zhang P."/>
            <person name="Zhang Y."/>
            <person name="Zimin A.V."/>
            <person name="Baldwin J."/>
            <person name="Abdouelleil A."/>
            <person name="Abdulkadir J."/>
            <person name="Abebe A."/>
            <person name="Abera B."/>
            <person name="Abreu J."/>
            <person name="Acer S.C."/>
            <person name="Aftuck L."/>
            <person name="Alexander A."/>
            <person name="An P."/>
            <person name="Anderson E."/>
            <person name="Anderson S."/>
            <person name="Arachi H."/>
            <person name="Azer M."/>
            <person name="Bachantsang P."/>
            <person name="Barry A."/>
            <person name="Bayul T."/>
            <person name="Berlin A."/>
            <person name="Bessette D."/>
            <person name="Bloom T."/>
            <person name="Blye J."/>
            <person name="Boguslavskiy L."/>
            <person name="Bonnet C."/>
            <person name="Boukhgalter B."/>
            <person name="Bourzgui I."/>
            <person name="Brown A."/>
            <person name="Cahill P."/>
            <person name="Channer S."/>
            <person name="Cheshatsang Y."/>
            <person name="Chuda L."/>
            <person name="Citroen M."/>
            <person name="Collymore A."/>
            <person name="Cooke P."/>
            <person name="Costello M."/>
            <person name="D'Aco K."/>
            <person name="Daza R."/>
            <person name="De Haan G."/>
            <person name="DeGray S."/>
            <person name="DeMaso C."/>
            <person name="Dhargay N."/>
            <person name="Dooley K."/>
            <person name="Dooley E."/>
            <person name="Doricent M."/>
            <person name="Dorje P."/>
            <person name="Dorjee K."/>
            <person name="Dupes A."/>
            <person name="Elong R."/>
            <person name="Falk J."/>
            <person name="Farina A."/>
            <person name="Faro S."/>
            <person name="Ferguson D."/>
            <person name="Fisher S."/>
            <person name="Foley C.D."/>
            <person name="Franke A."/>
            <person name="Friedrich D."/>
            <person name="Gadbois L."/>
            <person name="Gearin G."/>
            <person name="Gearin C.R."/>
            <person name="Giannoukos G."/>
            <person name="Goode T."/>
            <person name="Graham J."/>
            <person name="Grandbois E."/>
            <person name="Grewal S."/>
            <person name="Gyaltsen K."/>
            <person name="Hafez N."/>
            <person name="Hagos B."/>
            <person name="Hall J."/>
            <person name="Henson C."/>
            <person name="Hollinger A."/>
            <person name="Honan T."/>
            <person name="Huard M.D."/>
            <person name="Hughes L."/>
            <person name="Hurhula B."/>
            <person name="Husby M.E."/>
            <person name="Kamat A."/>
            <person name="Kanga B."/>
            <person name="Kashin S."/>
            <person name="Khazanovich D."/>
            <person name="Kisner P."/>
            <person name="Lance K."/>
            <person name="Lara M."/>
            <person name="Lee W."/>
            <person name="Lennon N."/>
            <person name="Letendre F."/>
            <person name="LeVine R."/>
            <person name="Lipovsky A."/>
            <person name="Liu X."/>
            <person name="Liu J."/>
            <person name="Liu S."/>
            <person name="Lokyitsang T."/>
            <person name="Lokyitsang Y."/>
            <person name="Lubonja R."/>
            <person name="Lui A."/>
            <person name="MacDonald P."/>
            <person name="Magnisalis V."/>
            <person name="Maru K."/>
            <person name="Matthews C."/>
            <person name="McCusker W."/>
            <person name="McDonough S."/>
            <person name="Mehta T."/>
            <person name="Meldrim J."/>
            <person name="Meneus L."/>
            <person name="Mihai O."/>
            <person name="Mihalev A."/>
            <person name="Mihova T."/>
            <person name="Mittelman R."/>
            <person name="Mlenga V."/>
            <person name="Montmayeur A."/>
            <person name="Mulrain L."/>
            <person name="Navidi A."/>
            <person name="Naylor J."/>
            <person name="Negash T."/>
            <person name="Nguyen T."/>
            <person name="Nguyen N."/>
            <person name="Nicol R."/>
            <person name="Norbu C."/>
            <person name="Norbu N."/>
            <person name="Novod N."/>
            <person name="O'Neill B."/>
            <person name="Osman S."/>
            <person name="Markiewicz E."/>
            <person name="Oyono O.L."/>
            <person name="Patti C."/>
            <person name="Phunkhang P."/>
            <person name="Pierre F."/>
            <person name="Priest M."/>
            <person name="Raghuraman S."/>
            <person name="Rege F."/>
            <person name="Reyes R."/>
            <person name="Rise C."/>
            <person name="Rogov P."/>
            <person name="Ross K."/>
            <person name="Ryan E."/>
            <person name="Settipalli S."/>
            <person name="Shea T."/>
            <person name="Sherpa N."/>
            <person name="Shi L."/>
            <person name="Shih D."/>
            <person name="Sparrow T."/>
            <person name="Spaulding J."/>
            <person name="Stalker J."/>
            <person name="Stange-Thomann N."/>
            <person name="Stavropoulos S."/>
            <person name="Stone C."/>
            <person name="Strader C."/>
            <person name="Tesfaye S."/>
            <person name="Thomson T."/>
            <person name="Thoulutsang Y."/>
            <person name="Thoulutsang D."/>
            <person name="Topham K."/>
            <person name="Topping I."/>
            <person name="Tsamla T."/>
            <person name="Vassiliev H."/>
            <person name="Vo A."/>
            <person name="Wangchuk T."/>
            <person name="Wangdi T."/>
            <person name="Weiand M."/>
            <person name="Wilkinson J."/>
            <person name="Wilson A."/>
            <person name="Yadav S."/>
            <person name="Young G."/>
            <person name="Yu Q."/>
            <person name="Zembek L."/>
            <person name="Zhong D."/>
            <person name="Zimmer A."/>
            <person name="Zwirko Z."/>
            <person name="Jaffe D.B."/>
            <person name="Alvarez P."/>
            <person name="Brockman W."/>
            <person name="Butler J."/>
            <person name="Chin C."/>
            <person name="Gnerre S."/>
            <person name="Grabherr M."/>
            <person name="Kleber M."/>
            <person name="Mauceli E."/>
            <person name="MacCallum I."/>
        </authorList>
    </citation>
    <scope>NUCLEOTIDE SEQUENCE [LARGE SCALE GENOMIC DNA]</scope>
    <source>
        <strain evidence="4">MSH-3 / Tucson 14011-0111.49</strain>
    </source>
</reference>
<dbReference type="PANTHER" id="PTHR12875">
    <property type="entry name" value="GOLGI TO ER TRAFFIC PROTEIN 4 HOMOLOG"/>
    <property type="match status" value="1"/>
</dbReference>
<dbReference type="Pfam" id="PF04190">
    <property type="entry name" value="GET4"/>
    <property type="match status" value="1"/>
</dbReference>
<evidence type="ECO:0000313" key="4">
    <source>
        <dbReference type="Proteomes" id="UP000008744"/>
    </source>
</evidence>
<gene>
    <name evidence="3" type="primary">Dper\GL21464</name>
    <name evidence="3" type="ORF">Dper_GL21464</name>
</gene>
<comment type="similarity">
    <text evidence="1">Belongs to the GET4 family.</text>
</comment>
<dbReference type="STRING" id="7234.B4GDY3"/>
<accession>B4GDY3</accession>
<dbReference type="AlphaFoldDB" id="B4GDY3"/>
<dbReference type="EMBL" id="CH479182">
    <property type="protein sequence ID" value="EDW34644.1"/>
    <property type="molecule type" value="Genomic_DNA"/>
</dbReference>
<dbReference type="InterPro" id="IPR007317">
    <property type="entry name" value="GET4"/>
</dbReference>
<organism evidence="4">
    <name type="scientific">Drosophila persimilis</name>
    <name type="common">Fruit fly</name>
    <dbReference type="NCBI Taxonomy" id="7234"/>
    <lineage>
        <taxon>Eukaryota</taxon>
        <taxon>Metazoa</taxon>
        <taxon>Ecdysozoa</taxon>
        <taxon>Arthropoda</taxon>
        <taxon>Hexapoda</taxon>
        <taxon>Insecta</taxon>
        <taxon>Pterygota</taxon>
        <taxon>Neoptera</taxon>
        <taxon>Endopterygota</taxon>
        <taxon>Diptera</taxon>
        <taxon>Brachycera</taxon>
        <taxon>Muscomorpha</taxon>
        <taxon>Ephydroidea</taxon>
        <taxon>Drosophilidae</taxon>
        <taxon>Drosophila</taxon>
        <taxon>Sophophora</taxon>
    </lineage>
</organism>
<dbReference type="Gene3D" id="1.25.40.10">
    <property type="entry name" value="Tetratricopeptide repeat domain"/>
    <property type="match status" value="1"/>
</dbReference>
<dbReference type="PANTHER" id="PTHR12875:SF0">
    <property type="entry name" value="GOLGI TO ER TRAFFIC PROTEIN 4 HOMOLOG"/>
    <property type="match status" value="1"/>
</dbReference>
<sequence length="148" mass="17206">MHHWMCETQNYDLGQNHFSEEVFGTEGNIESARYHYLLCQNGSLCGRVLIEISQSRGFQSEVDLFLVQAVLQQLSLKDRKSAEDTFIEYTRYHSKVIYFDEQPETNADPPGFCGMFGDIFSRMMQGFDEEDAKDQSTPQRRQNVNELD</sequence>
<dbReference type="GO" id="GO:0071818">
    <property type="term" value="C:BAT3 complex"/>
    <property type="evidence" value="ECO:0007669"/>
    <property type="project" value="TreeGrafter"/>
</dbReference>
<protein>
    <submittedName>
        <fullName evidence="3">GL21464</fullName>
    </submittedName>
</protein>
<dbReference type="OMA" id="ESARYHY"/>
<keyword evidence="4" id="KW-1185">Reference proteome</keyword>
<dbReference type="Proteomes" id="UP000008744">
    <property type="component" value="Unassembled WGS sequence"/>
</dbReference>
<dbReference type="OrthoDB" id="10252405at2759"/>
<dbReference type="GO" id="GO:0045048">
    <property type="term" value="P:protein insertion into ER membrane"/>
    <property type="evidence" value="ECO:0007669"/>
    <property type="project" value="InterPro"/>
</dbReference>
<feature type="compositionally biased region" description="Polar residues" evidence="2">
    <location>
        <begin position="135"/>
        <end position="148"/>
    </location>
</feature>
<evidence type="ECO:0000256" key="1">
    <source>
        <dbReference type="ARBA" id="ARBA00005351"/>
    </source>
</evidence>
<dbReference type="HOGENOM" id="CLU_1760697_0_0_1"/>
<dbReference type="eggNOG" id="KOG3024">
    <property type="taxonomic scope" value="Eukaryota"/>
</dbReference>
<evidence type="ECO:0000256" key="2">
    <source>
        <dbReference type="SAM" id="MobiDB-lite"/>
    </source>
</evidence>
<feature type="region of interest" description="Disordered" evidence="2">
    <location>
        <begin position="129"/>
        <end position="148"/>
    </location>
</feature>
<dbReference type="PhylomeDB" id="B4GDY3"/>
<evidence type="ECO:0000313" key="3">
    <source>
        <dbReference type="EMBL" id="EDW34644.1"/>
    </source>
</evidence>
<dbReference type="InterPro" id="IPR011990">
    <property type="entry name" value="TPR-like_helical_dom_sf"/>
</dbReference>
<proteinExistence type="inferred from homology"/>